<dbReference type="Proteomes" id="UP000242141">
    <property type="component" value="Unassembled WGS sequence"/>
</dbReference>
<feature type="transmembrane region" description="Helical" evidence="1">
    <location>
        <begin position="101"/>
        <end position="127"/>
    </location>
</feature>
<keyword evidence="1" id="KW-0472">Membrane</keyword>
<evidence type="ECO:0000256" key="1">
    <source>
        <dbReference type="SAM" id="Phobius"/>
    </source>
</evidence>
<feature type="transmembrane region" description="Helical" evidence="1">
    <location>
        <begin position="184"/>
        <end position="205"/>
    </location>
</feature>
<keyword evidence="3" id="KW-1185">Reference proteome</keyword>
<feature type="transmembrane region" description="Helical" evidence="1">
    <location>
        <begin position="31"/>
        <end position="49"/>
    </location>
</feature>
<evidence type="ECO:0000313" key="2">
    <source>
        <dbReference type="EMBL" id="CRX36862.1"/>
    </source>
</evidence>
<protein>
    <submittedName>
        <fullName evidence="2">Uncharacterized protein</fullName>
    </submittedName>
</protein>
<dbReference type="EMBL" id="CWGI01000001">
    <property type="protein sequence ID" value="CRX36862.1"/>
    <property type="molecule type" value="Genomic_DNA"/>
</dbReference>
<keyword evidence="1" id="KW-1133">Transmembrane helix</keyword>
<sequence>MNTKKENKNYLQDNLIFELTIFYFKKIVSSYWFYLGIILIPFLFCLFFLTQLPAFLTIDSVISSPIIFNTFFFYGIIFFNFRRSHFYILVNQKFNNKKIMIYLPIFFNLIIIAFLTFLFSLLFIFIFEKLDWLIFSDWSYSNNYFYQVRKIVDYRWGLLIYYISLTFLITFILAFLLQTLSKKFSSYFLLVMIIFILVSVFSGTLKITSTFITPPDNSSLYSYNQDTQVLTFKPYFDRKNPEYHKKFFDDFSFRSFLEMINPYYYITTWGQFDIFIEHYRTTTLVLGENQIIIDEVDPTTWVQYHYIMFSFVSLFWSSLIFSPYIFILFYGFLGIFITNKKKKYNE</sequence>
<gene>
    <name evidence="2" type="ORF">HEPPS_00610</name>
</gene>
<feature type="transmembrane region" description="Helical" evidence="1">
    <location>
        <begin position="61"/>
        <end position="81"/>
    </location>
</feature>
<evidence type="ECO:0000313" key="3">
    <source>
        <dbReference type="Proteomes" id="UP000242141"/>
    </source>
</evidence>
<keyword evidence="1" id="KW-0812">Transmembrane</keyword>
<feature type="transmembrane region" description="Helical" evidence="1">
    <location>
        <begin position="306"/>
        <end position="333"/>
    </location>
</feature>
<feature type="transmembrane region" description="Helical" evidence="1">
    <location>
        <begin position="159"/>
        <end position="177"/>
    </location>
</feature>
<reference evidence="3" key="1">
    <citation type="submission" date="2015-05" db="EMBL/GenBank/DDBJ databases">
        <authorList>
            <person name="Collingro A."/>
        </authorList>
    </citation>
    <scope>NUCLEOTIDE SEQUENCE [LARGE SCALE GENOMIC DNA]</scope>
    <source>
        <strain evidence="3">Ps</strain>
    </source>
</reference>
<organism evidence="2 3">
    <name type="scientific">Candidatus Hepatoplasma crinochetorum</name>
    <dbReference type="NCBI Taxonomy" id="295596"/>
    <lineage>
        <taxon>Bacteria</taxon>
        <taxon>Bacillati</taxon>
        <taxon>Mycoplasmatota</taxon>
        <taxon>Mollicutes</taxon>
        <taxon>Candidatus Hepatoplasmataceae</taxon>
        <taxon>Candidatus Hepatoplasma</taxon>
    </lineage>
</organism>
<name>A0A0G7ZL37_9MOLU</name>
<dbReference type="AlphaFoldDB" id="A0A0G7ZL37"/>
<accession>A0A0G7ZL37</accession>
<proteinExistence type="predicted"/>